<gene>
    <name evidence="2" type="ORF">PGT21_010651</name>
</gene>
<dbReference type="PANTHER" id="PTHR31912:SF34">
    <property type="entry name" value="NOTOCHORD-RELATED PROTEIN"/>
    <property type="match status" value="1"/>
</dbReference>
<protein>
    <submittedName>
        <fullName evidence="2">Uncharacterized protein</fullName>
    </submittedName>
</protein>
<organism evidence="2 3">
    <name type="scientific">Puccinia graminis f. sp. tritici</name>
    <dbReference type="NCBI Taxonomy" id="56615"/>
    <lineage>
        <taxon>Eukaryota</taxon>
        <taxon>Fungi</taxon>
        <taxon>Dikarya</taxon>
        <taxon>Basidiomycota</taxon>
        <taxon>Pucciniomycotina</taxon>
        <taxon>Pucciniomycetes</taxon>
        <taxon>Pucciniales</taxon>
        <taxon>Pucciniaceae</taxon>
        <taxon>Puccinia</taxon>
    </lineage>
</organism>
<accession>A0A5B0LIJ2</accession>
<dbReference type="PANTHER" id="PTHR31912">
    <property type="entry name" value="IP13529P"/>
    <property type="match status" value="1"/>
</dbReference>
<reference evidence="2 3" key="1">
    <citation type="submission" date="2019-05" db="EMBL/GenBank/DDBJ databases">
        <title>Emergence of the Ug99 lineage of the wheat stem rust pathogen through somatic hybridization.</title>
        <authorList>
            <person name="Li F."/>
            <person name="Upadhyaya N.M."/>
            <person name="Sperschneider J."/>
            <person name="Matny O."/>
            <person name="Nguyen-Phuc H."/>
            <person name="Mago R."/>
            <person name="Raley C."/>
            <person name="Miller M.E."/>
            <person name="Silverstein K.A.T."/>
            <person name="Henningsen E."/>
            <person name="Hirsch C.D."/>
            <person name="Visser B."/>
            <person name="Pretorius Z.A."/>
            <person name="Steffenson B.J."/>
            <person name="Schwessinger B."/>
            <person name="Dodds P.N."/>
            <person name="Figueroa M."/>
        </authorList>
    </citation>
    <scope>NUCLEOTIDE SEQUENCE [LARGE SCALE GENOMIC DNA]</scope>
    <source>
        <strain evidence="2">21-0</strain>
    </source>
</reference>
<name>A0A5B0LIJ2_PUCGR</name>
<evidence type="ECO:0000256" key="1">
    <source>
        <dbReference type="SAM" id="MobiDB-lite"/>
    </source>
</evidence>
<feature type="region of interest" description="Disordered" evidence="1">
    <location>
        <begin position="118"/>
        <end position="143"/>
    </location>
</feature>
<evidence type="ECO:0000313" key="3">
    <source>
        <dbReference type="Proteomes" id="UP000324748"/>
    </source>
</evidence>
<proteinExistence type="predicted"/>
<dbReference type="AlphaFoldDB" id="A0A5B0LIJ2"/>
<evidence type="ECO:0000313" key="2">
    <source>
        <dbReference type="EMBL" id="KAA1064647.1"/>
    </source>
</evidence>
<keyword evidence="3" id="KW-1185">Reference proteome</keyword>
<feature type="compositionally biased region" description="Polar residues" evidence="1">
    <location>
        <begin position="128"/>
        <end position="143"/>
    </location>
</feature>
<dbReference type="Proteomes" id="UP000324748">
    <property type="component" value="Unassembled WGS sequence"/>
</dbReference>
<dbReference type="OrthoDB" id="2506870at2759"/>
<sequence>MERSRVHPFYGMRQFVKTNQTRSVQSDAIKATLNLQHDCHSAQCQVASTKSTRIERLNTTIKTPKVTHREDHKFILNSASLHAPEVHRRLAELEITPVTPEQWLDACQAGLENWGVTTVPDHAGLQPEDTQARSPDISSTPIV</sequence>
<comment type="caution">
    <text evidence="2">The sequence shown here is derived from an EMBL/GenBank/DDBJ whole genome shotgun (WGS) entry which is preliminary data.</text>
</comment>
<dbReference type="EMBL" id="VSWC01000197">
    <property type="protein sequence ID" value="KAA1064647.1"/>
    <property type="molecule type" value="Genomic_DNA"/>
</dbReference>